<comment type="caution">
    <text evidence="3">The sequence shown here is derived from an EMBL/GenBank/DDBJ whole genome shotgun (WGS) entry which is preliminary data.</text>
</comment>
<evidence type="ECO:0000313" key="4">
    <source>
        <dbReference type="Proteomes" id="UP001224775"/>
    </source>
</evidence>
<evidence type="ECO:0000259" key="2">
    <source>
        <dbReference type="PROSITE" id="PS50106"/>
    </source>
</evidence>
<keyword evidence="4" id="KW-1185">Reference proteome</keyword>
<dbReference type="Proteomes" id="UP001224775">
    <property type="component" value="Unassembled WGS sequence"/>
</dbReference>
<evidence type="ECO:0000313" key="3">
    <source>
        <dbReference type="EMBL" id="KAK1735080.1"/>
    </source>
</evidence>
<dbReference type="CDD" id="cd00136">
    <property type="entry name" value="PDZ_canonical"/>
    <property type="match status" value="1"/>
</dbReference>
<dbReference type="AlphaFoldDB" id="A0AAD8XX14"/>
<evidence type="ECO:0000256" key="1">
    <source>
        <dbReference type="SAM" id="MobiDB-lite"/>
    </source>
</evidence>
<gene>
    <name evidence="3" type="ORF">QTG54_014146</name>
</gene>
<name>A0AAD8XX14_9STRA</name>
<dbReference type="Pfam" id="PF00595">
    <property type="entry name" value="PDZ"/>
    <property type="match status" value="1"/>
</dbReference>
<dbReference type="InterPro" id="IPR036034">
    <property type="entry name" value="PDZ_sf"/>
</dbReference>
<dbReference type="InterPro" id="IPR001478">
    <property type="entry name" value="PDZ"/>
</dbReference>
<sequence length="471" mass="53439">MPKVHCIKRRWLEQHKLVACLRQAERIKNGSDQNNDVDDVIMTANIPPSRRGNSSPKDIDRSLAASPGFVRFDDNIDHSSPLLDKTDGIAAITSGSSVVSDNIMPSPIPFNTSTKSAFTRKVSTDTQVMQYHQQERNKLMWKGEEKEMGELLQHAFMHSGQGQISTTNRWSALKLHAIELKSSFIECSEFSKWWADVESYPHQLPRESVSVMKSYCMHQQEMQRYRQSLTVLVPDGTLGISLSSNNDETIVKEVRKSSVLATKVCPGDKIMSIDGEDVSQMDETEISTMLALWHSGCDRKLEIQPSLASCMPFTNPSKNCSQLHSNFKTQLIYEGVKAYITTNRMPFNEVRVLLRQPVSLLSNRVGVKLVEIQEEEANLIWSEAKEHIATWFTSILDRKCQPSYDALPACNAVQPPRNRRRRWGQPNHDILAGGDDQPTRKRRCRWGPPIHTSTKPTELYTHYALTSRKTA</sequence>
<proteinExistence type="predicted"/>
<feature type="domain" description="PDZ" evidence="2">
    <location>
        <begin position="236"/>
        <end position="290"/>
    </location>
</feature>
<dbReference type="SUPFAM" id="SSF50156">
    <property type="entry name" value="PDZ domain-like"/>
    <property type="match status" value="1"/>
</dbReference>
<organism evidence="3 4">
    <name type="scientific">Skeletonema marinoi</name>
    <dbReference type="NCBI Taxonomy" id="267567"/>
    <lineage>
        <taxon>Eukaryota</taxon>
        <taxon>Sar</taxon>
        <taxon>Stramenopiles</taxon>
        <taxon>Ochrophyta</taxon>
        <taxon>Bacillariophyta</taxon>
        <taxon>Coscinodiscophyceae</taxon>
        <taxon>Thalassiosirophycidae</taxon>
        <taxon>Thalassiosirales</taxon>
        <taxon>Skeletonemataceae</taxon>
        <taxon>Skeletonema</taxon>
        <taxon>Skeletonema marinoi-dohrnii complex</taxon>
    </lineage>
</organism>
<feature type="region of interest" description="Disordered" evidence="1">
    <location>
        <begin position="416"/>
        <end position="448"/>
    </location>
</feature>
<dbReference type="PROSITE" id="PS50106">
    <property type="entry name" value="PDZ"/>
    <property type="match status" value="1"/>
</dbReference>
<dbReference type="Gene3D" id="2.30.42.10">
    <property type="match status" value="1"/>
</dbReference>
<dbReference type="EMBL" id="JATAAI010000035">
    <property type="protein sequence ID" value="KAK1735080.1"/>
    <property type="molecule type" value="Genomic_DNA"/>
</dbReference>
<protein>
    <recommendedName>
        <fullName evidence="2">PDZ domain-containing protein</fullName>
    </recommendedName>
</protein>
<accession>A0AAD8XX14</accession>
<reference evidence="3" key="1">
    <citation type="submission" date="2023-06" db="EMBL/GenBank/DDBJ databases">
        <title>Survivors Of The Sea: Transcriptome response of Skeletonema marinoi to long-term dormancy.</title>
        <authorList>
            <person name="Pinder M.I.M."/>
            <person name="Kourtchenko O."/>
            <person name="Robertson E.K."/>
            <person name="Larsson T."/>
            <person name="Maumus F."/>
            <person name="Osuna-Cruz C.M."/>
            <person name="Vancaester E."/>
            <person name="Stenow R."/>
            <person name="Vandepoele K."/>
            <person name="Ploug H."/>
            <person name="Bruchert V."/>
            <person name="Godhe A."/>
            <person name="Topel M."/>
        </authorList>
    </citation>
    <scope>NUCLEOTIDE SEQUENCE</scope>
    <source>
        <strain evidence="3">R05AC</strain>
    </source>
</reference>